<dbReference type="EMBL" id="BPLR01020583">
    <property type="protein sequence ID" value="GIX80312.1"/>
    <property type="molecule type" value="Genomic_DNA"/>
</dbReference>
<proteinExistence type="predicted"/>
<gene>
    <name evidence="1" type="ORF">CEXT_645161</name>
</gene>
<protein>
    <submittedName>
        <fullName evidence="1">Uncharacterized protein</fullName>
    </submittedName>
</protein>
<dbReference type="Proteomes" id="UP001054945">
    <property type="component" value="Unassembled WGS sequence"/>
</dbReference>
<organism evidence="1 2">
    <name type="scientific">Caerostris extrusa</name>
    <name type="common">Bark spider</name>
    <name type="synonym">Caerostris bankana</name>
    <dbReference type="NCBI Taxonomy" id="172846"/>
    <lineage>
        <taxon>Eukaryota</taxon>
        <taxon>Metazoa</taxon>
        <taxon>Ecdysozoa</taxon>
        <taxon>Arthropoda</taxon>
        <taxon>Chelicerata</taxon>
        <taxon>Arachnida</taxon>
        <taxon>Araneae</taxon>
        <taxon>Araneomorphae</taxon>
        <taxon>Entelegynae</taxon>
        <taxon>Araneoidea</taxon>
        <taxon>Araneidae</taxon>
        <taxon>Caerostris</taxon>
    </lineage>
</organism>
<keyword evidence="2" id="KW-1185">Reference proteome</keyword>
<comment type="caution">
    <text evidence="1">The sequence shown here is derived from an EMBL/GenBank/DDBJ whole genome shotgun (WGS) entry which is preliminary data.</text>
</comment>
<dbReference type="AlphaFoldDB" id="A0AAV4N6I9"/>
<evidence type="ECO:0000313" key="1">
    <source>
        <dbReference type="EMBL" id="GIX80312.1"/>
    </source>
</evidence>
<name>A0AAV4N6I9_CAEEX</name>
<evidence type="ECO:0000313" key="2">
    <source>
        <dbReference type="Proteomes" id="UP001054945"/>
    </source>
</evidence>
<reference evidence="1 2" key="1">
    <citation type="submission" date="2021-06" db="EMBL/GenBank/DDBJ databases">
        <title>Caerostris extrusa draft genome.</title>
        <authorList>
            <person name="Kono N."/>
            <person name="Arakawa K."/>
        </authorList>
    </citation>
    <scope>NUCLEOTIDE SEQUENCE [LARGE SCALE GENOMIC DNA]</scope>
</reference>
<accession>A0AAV4N6I9</accession>
<sequence length="131" mass="15298">MQRRTFLSWYQEFPWQSSCMKNLRQRTIFRRKCSGRSSKFVKPHSKSSRIKFGPSIYSEAVDAHFRLRCESVAFCLLPRSNGLKSSINEIDGYLKNRGMDEISPVIGEPDLQHKSYFKAKGNASWIRKKIC</sequence>